<reference evidence="3" key="1">
    <citation type="journal article" date="2015" name="Chem. Biol.">
        <title>Structure, bioactivity, and resistance mechanism of streptomonomicin, an unusual lasso Peptide from an understudied halophilic actinomycete.</title>
        <authorList>
            <person name="Metelev M."/>
            <person name="Tietz J.I."/>
            <person name="Melby J.O."/>
            <person name="Blair P.M."/>
            <person name="Zhu L."/>
            <person name="Livnat I."/>
            <person name="Severinov K."/>
            <person name="Mitchell D.A."/>
        </authorList>
    </citation>
    <scope>NUCLEOTIDE SEQUENCE [LARGE SCALE GENOMIC DNA]</scope>
    <source>
        <strain evidence="3">YIM 90003</strain>
    </source>
</reference>
<dbReference type="AlphaFoldDB" id="A0A0C2JTX7"/>
<organism evidence="2 3">
    <name type="scientific">Streptomonospora alba</name>
    <dbReference type="NCBI Taxonomy" id="183763"/>
    <lineage>
        <taxon>Bacteria</taxon>
        <taxon>Bacillati</taxon>
        <taxon>Actinomycetota</taxon>
        <taxon>Actinomycetes</taxon>
        <taxon>Streptosporangiales</taxon>
        <taxon>Nocardiopsidaceae</taxon>
        <taxon>Streptomonospora</taxon>
    </lineage>
</organism>
<dbReference type="Proteomes" id="UP000031675">
    <property type="component" value="Unassembled WGS sequence"/>
</dbReference>
<evidence type="ECO:0000256" key="1">
    <source>
        <dbReference type="SAM" id="MobiDB-lite"/>
    </source>
</evidence>
<accession>A0A0C2JTX7</accession>
<evidence type="ECO:0000313" key="3">
    <source>
        <dbReference type="Proteomes" id="UP000031675"/>
    </source>
</evidence>
<protein>
    <submittedName>
        <fullName evidence="2">Uncharacterized protein</fullName>
    </submittedName>
</protein>
<evidence type="ECO:0000313" key="2">
    <source>
        <dbReference type="EMBL" id="KII00378.1"/>
    </source>
</evidence>
<name>A0A0C2JTX7_9ACTN</name>
<feature type="compositionally biased region" description="Low complexity" evidence="1">
    <location>
        <begin position="63"/>
        <end position="76"/>
    </location>
</feature>
<feature type="region of interest" description="Disordered" evidence="1">
    <location>
        <begin position="1"/>
        <end position="88"/>
    </location>
</feature>
<dbReference type="EMBL" id="JROO01000004">
    <property type="protein sequence ID" value="KII00378.1"/>
    <property type="molecule type" value="Genomic_DNA"/>
</dbReference>
<feature type="compositionally biased region" description="Pro residues" evidence="1">
    <location>
        <begin position="42"/>
        <end position="54"/>
    </location>
</feature>
<keyword evidence="3" id="KW-1185">Reference proteome</keyword>
<feature type="compositionally biased region" description="Basic and acidic residues" evidence="1">
    <location>
        <begin position="11"/>
        <end position="27"/>
    </location>
</feature>
<dbReference type="STRING" id="183763.LP52_02195"/>
<sequence length="88" mass="8829">MGAVASLAHLAGRDVRLDDDVTDRIDESVAPAPASIAKRPSTPRPAPTEAPAPPLSGADRGLDAPAAPVAEALGAGRRAPGLQCTAER</sequence>
<proteinExistence type="predicted"/>
<gene>
    <name evidence="2" type="ORF">LP52_02195</name>
</gene>
<comment type="caution">
    <text evidence="2">The sequence shown here is derived from an EMBL/GenBank/DDBJ whole genome shotgun (WGS) entry which is preliminary data.</text>
</comment>